<organism evidence="2 3">
    <name type="scientific">Pleurotus eryngii</name>
    <name type="common">Boletus of the steppes</name>
    <dbReference type="NCBI Taxonomy" id="5323"/>
    <lineage>
        <taxon>Eukaryota</taxon>
        <taxon>Fungi</taxon>
        <taxon>Dikarya</taxon>
        <taxon>Basidiomycota</taxon>
        <taxon>Agaricomycotina</taxon>
        <taxon>Agaricomycetes</taxon>
        <taxon>Agaricomycetidae</taxon>
        <taxon>Agaricales</taxon>
        <taxon>Pleurotineae</taxon>
        <taxon>Pleurotaceae</taxon>
        <taxon>Pleurotus</taxon>
    </lineage>
</organism>
<keyword evidence="3" id="KW-1185">Reference proteome</keyword>
<protein>
    <submittedName>
        <fullName evidence="2">Uncharacterized protein</fullName>
    </submittedName>
</protein>
<evidence type="ECO:0000313" key="3">
    <source>
        <dbReference type="Proteomes" id="UP000807025"/>
    </source>
</evidence>
<feature type="region of interest" description="Disordered" evidence="1">
    <location>
        <begin position="1"/>
        <end position="143"/>
    </location>
</feature>
<sequence length="143" mass="15667">MQSESPPPTPASPPRKIKKGGKTKPGKKRLKGAKANVSASLVSEPIAIRPKPCRLQRPATEETNDPELQYPPVHSNAAGRVTDQSEARAINTLQHTNTLTTQPSATTRKRVTEEERLAHDVEQYRAAEGSKRQSKKSNQALNL</sequence>
<comment type="caution">
    <text evidence="2">The sequence shown here is derived from an EMBL/GenBank/DDBJ whole genome shotgun (WGS) entry which is preliminary data.</text>
</comment>
<evidence type="ECO:0000256" key="1">
    <source>
        <dbReference type="SAM" id="MobiDB-lite"/>
    </source>
</evidence>
<feature type="compositionally biased region" description="Pro residues" evidence="1">
    <location>
        <begin position="1"/>
        <end position="13"/>
    </location>
</feature>
<gene>
    <name evidence="2" type="ORF">BDN71DRAFT_1514178</name>
</gene>
<feature type="compositionally biased region" description="Low complexity" evidence="1">
    <location>
        <begin position="91"/>
        <end position="102"/>
    </location>
</feature>
<dbReference type="EMBL" id="MU154801">
    <property type="protein sequence ID" value="KAF9487233.1"/>
    <property type="molecule type" value="Genomic_DNA"/>
</dbReference>
<feature type="compositionally biased region" description="Basic and acidic residues" evidence="1">
    <location>
        <begin position="110"/>
        <end position="131"/>
    </location>
</feature>
<accession>A0A9P5ZFR9</accession>
<name>A0A9P5ZFR9_PLEER</name>
<evidence type="ECO:0000313" key="2">
    <source>
        <dbReference type="EMBL" id="KAF9487233.1"/>
    </source>
</evidence>
<feature type="compositionally biased region" description="Basic residues" evidence="1">
    <location>
        <begin position="15"/>
        <end position="32"/>
    </location>
</feature>
<dbReference type="Proteomes" id="UP000807025">
    <property type="component" value="Unassembled WGS sequence"/>
</dbReference>
<dbReference type="AlphaFoldDB" id="A0A9P5ZFR9"/>
<reference evidence="2" key="1">
    <citation type="submission" date="2020-11" db="EMBL/GenBank/DDBJ databases">
        <authorList>
            <consortium name="DOE Joint Genome Institute"/>
            <person name="Ahrendt S."/>
            <person name="Riley R."/>
            <person name="Andreopoulos W."/>
            <person name="Labutti K."/>
            <person name="Pangilinan J."/>
            <person name="Ruiz-Duenas F.J."/>
            <person name="Barrasa J.M."/>
            <person name="Sanchez-Garcia M."/>
            <person name="Camarero S."/>
            <person name="Miyauchi S."/>
            <person name="Serrano A."/>
            <person name="Linde D."/>
            <person name="Babiker R."/>
            <person name="Drula E."/>
            <person name="Ayuso-Fernandez I."/>
            <person name="Pacheco R."/>
            <person name="Padilla G."/>
            <person name="Ferreira P."/>
            <person name="Barriuso J."/>
            <person name="Kellner H."/>
            <person name="Castanera R."/>
            <person name="Alfaro M."/>
            <person name="Ramirez L."/>
            <person name="Pisabarro A.G."/>
            <person name="Kuo A."/>
            <person name="Tritt A."/>
            <person name="Lipzen A."/>
            <person name="He G."/>
            <person name="Yan M."/>
            <person name="Ng V."/>
            <person name="Cullen D."/>
            <person name="Martin F."/>
            <person name="Rosso M.-N."/>
            <person name="Henrissat B."/>
            <person name="Hibbett D."/>
            <person name="Martinez A.T."/>
            <person name="Grigoriev I.V."/>
        </authorList>
    </citation>
    <scope>NUCLEOTIDE SEQUENCE</scope>
    <source>
        <strain evidence="2">ATCC 90797</strain>
    </source>
</reference>
<proteinExistence type="predicted"/>